<evidence type="ECO:0000313" key="7">
    <source>
        <dbReference type="Ensembl" id="ENSMICP00000050955.1"/>
    </source>
</evidence>
<reference evidence="7" key="3">
    <citation type="submission" date="2025-09" db="UniProtKB">
        <authorList>
            <consortium name="Ensembl"/>
        </authorList>
    </citation>
    <scope>IDENTIFICATION</scope>
</reference>
<dbReference type="GO" id="GO:0016020">
    <property type="term" value="C:membrane"/>
    <property type="evidence" value="ECO:0007669"/>
    <property type="project" value="UniProtKB-SubCell"/>
</dbReference>
<feature type="transmembrane region" description="Helical" evidence="6">
    <location>
        <begin position="149"/>
        <end position="171"/>
    </location>
</feature>
<evidence type="ECO:0000256" key="1">
    <source>
        <dbReference type="ARBA" id="ARBA00004141"/>
    </source>
</evidence>
<evidence type="ECO:0000256" key="4">
    <source>
        <dbReference type="ARBA" id="ARBA00022989"/>
    </source>
</evidence>
<dbReference type="PANTHER" id="PTHR16007:SF21">
    <property type="entry name" value="TRANSMEMBRANE PROTEIN 45A"/>
    <property type="match status" value="1"/>
</dbReference>
<evidence type="ECO:0008006" key="9">
    <source>
        <dbReference type="Google" id="ProtNLM"/>
    </source>
</evidence>
<dbReference type="Proteomes" id="UP000694394">
    <property type="component" value="Chromosome 1"/>
</dbReference>
<dbReference type="PANTHER" id="PTHR16007">
    <property type="entry name" value="EPIDIDYMAL MEMBRANE PROTEIN E9-RELATED"/>
    <property type="match status" value="1"/>
</dbReference>
<comment type="similarity">
    <text evidence="2">Belongs to the TMEM45 family.</text>
</comment>
<sequence length="243" mass="28193">MVNFKGHALPGTLFIILSLWWSTRSILKYVCKKQKQTFYLRSKALFHRVELLEGTIVVGMALTGMIAEQFIPRGPHLILYKEGKWNKLLSWHHFTMYFFFGLMGVAHILCVTIRSLPSSLPKLMLSNALFVEAFIFHNHTHGREMVEIFVHQLLVLVIFLTGLVTFMEFLLQNNVLLELLRSSLILLQGSWFFQIDSVLYSPSGAPTWNLKDHENIMFLTICFCWHYAVSFVIIGVNYAFVTW</sequence>
<accession>A0A8C6ELC1</accession>
<protein>
    <recommendedName>
        <fullName evidence="9">Transmembrane protein 45A</fullName>
    </recommendedName>
</protein>
<evidence type="ECO:0000256" key="2">
    <source>
        <dbReference type="ARBA" id="ARBA00006948"/>
    </source>
</evidence>
<dbReference type="InterPro" id="IPR006904">
    <property type="entry name" value="DUF716"/>
</dbReference>
<feature type="transmembrane region" description="Helical" evidence="6">
    <location>
        <begin position="12"/>
        <end position="30"/>
    </location>
</feature>
<feature type="transmembrane region" description="Helical" evidence="6">
    <location>
        <begin position="51"/>
        <end position="71"/>
    </location>
</feature>
<organism evidence="7 8">
    <name type="scientific">Microcebus murinus</name>
    <name type="common">Gray mouse lemur</name>
    <name type="synonym">Lemur murinus</name>
    <dbReference type="NCBI Taxonomy" id="30608"/>
    <lineage>
        <taxon>Eukaryota</taxon>
        <taxon>Metazoa</taxon>
        <taxon>Chordata</taxon>
        <taxon>Craniata</taxon>
        <taxon>Vertebrata</taxon>
        <taxon>Euteleostomi</taxon>
        <taxon>Mammalia</taxon>
        <taxon>Eutheria</taxon>
        <taxon>Euarchontoglires</taxon>
        <taxon>Primates</taxon>
        <taxon>Strepsirrhini</taxon>
        <taxon>Lemuriformes</taxon>
        <taxon>Cheirogaleidae</taxon>
        <taxon>Microcebus</taxon>
    </lineage>
</organism>
<reference evidence="7" key="1">
    <citation type="submission" date="2016-12" db="EMBL/GenBank/DDBJ databases">
        <title>Mouse lemur reference genome and diversity panel.</title>
        <authorList>
            <person name="Harris R."/>
            <person name="Larsen P."/>
            <person name="Liu Y."/>
            <person name="Hughes D.S."/>
            <person name="Murali S."/>
            <person name="Raveendran M."/>
            <person name="Korchina V."/>
            <person name="Wang M."/>
            <person name="Jhangiani S."/>
            <person name="Bandaranaike D."/>
            <person name="Bellair M."/>
            <person name="Blankenburg K."/>
            <person name="Chao H."/>
            <person name="Dahdouli M."/>
            <person name="Dinh H."/>
            <person name="Doddapaneni H."/>
            <person name="English A."/>
            <person name="Firestine M."/>
            <person name="Gnanaolivu R."/>
            <person name="Gross S."/>
            <person name="Hernandez B."/>
            <person name="Javaid M."/>
            <person name="Jayaseelan J."/>
            <person name="Jones J."/>
            <person name="Khan Z."/>
            <person name="Kovar C."/>
            <person name="Kurapati P."/>
            <person name="Le B."/>
            <person name="Lee S."/>
            <person name="Li M."/>
            <person name="Mathew T."/>
            <person name="Narasimhan A."/>
            <person name="Ngo D."/>
            <person name="Nguyen L."/>
            <person name="Okwuonu G."/>
            <person name="Ongeri F."/>
            <person name="Osuji N."/>
            <person name="Pu L.-L."/>
            <person name="Puazo M."/>
            <person name="Quiroz J."/>
            <person name="Raj R."/>
            <person name="Rajbhandari K."/>
            <person name="Reid J.G."/>
            <person name="Santibanez J."/>
            <person name="Sexton D."/>
            <person name="Skinner E."/>
            <person name="Vee V."/>
            <person name="Weissenberger G."/>
            <person name="Wu Y."/>
            <person name="Xin Y."/>
            <person name="Han Y."/>
            <person name="Campbell C."/>
            <person name="Brown A."/>
            <person name="Sullivan B."/>
            <person name="Shelton J."/>
            <person name="Brown S."/>
            <person name="Dudchenko O."/>
            <person name="Machol I."/>
            <person name="Durand N."/>
            <person name="Shamim M."/>
            <person name="Lieberman A."/>
            <person name="Muzny D.M."/>
            <person name="Richards S."/>
            <person name="Yoder A."/>
            <person name="Worley K.C."/>
            <person name="Rogers J."/>
            <person name="Gibbs R.A."/>
        </authorList>
    </citation>
    <scope>NUCLEOTIDE SEQUENCE [LARGE SCALE GENOMIC DNA]</scope>
</reference>
<evidence type="ECO:0000313" key="8">
    <source>
        <dbReference type="Proteomes" id="UP000694394"/>
    </source>
</evidence>
<dbReference type="GeneTree" id="ENSGT00940000155530"/>
<keyword evidence="5 6" id="KW-0472">Membrane</keyword>
<evidence type="ECO:0000256" key="3">
    <source>
        <dbReference type="ARBA" id="ARBA00022692"/>
    </source>
</evidence>
<keyword evidence="4 6" id="KW-1133">Transmembrane helix</keyword>
<keyword evidence="8" id="KW-1185">Reference proteome</keyword>
<keyword evidence="3 6" id="KW-0812">Transmembrane</keyword>
<evidence type="ECO:0000256" key="6">
    <source>
        <dbReference type="SAM" id="Phobius"/>
    </source>
</evidence>
<dbReference type="InterPro" id="IPR042127">
    <property type="entry name" value="TMEM45"/>
</dbReference>
<reference evidence="7" key="2">
    <citation type="submission" date="2025-08" db="UniProtKB">
        <authorList>
            <consortium name="Ensembl"/>
        </authorList>
    </citation>
    <scope>IDENTIFICATION</scope>
</reference>
<dbReference type="Pfam" id="PF04819">
    <property type="entry name" value="DUF716"/>
    <property type="match status" value="1"/>
</dbReference>
<feature type="transmembrane region" description="Helical" evidence="6">
    <location>
        <begin position="216"/>
        <end position="240"/>
    </location>
</feature>
<dbReference type="AlphaFoldDB" id="A0A8C6ELC1"/>
<evidence type="ECO:0000256" key="5">
    <source>
        <dbReference type="ARBA" id="ARBA00023136"/>
    </source>
</evidence>
<comment type="subcellular location">
    <subcellularLocation>
        <location evidence="1">Membrane</location>
        <topology evidence="1">Multi-pass membrane protein</topology>
    </subcellularLocation>
</comment>
<dbReference type="Ensembl" id="ENSMICT00000071762.2">
    <property type="protein sequence ID" value="ENSMICP00000050955.1"/>
    <property type="gene ID" value="ENSMICG00000048831.2"/>
</dbReference>
<proteinExistence type="inferred from homology"/>
<name>A0A8C6ELC1_MICMU</name>
<feature type="transmembrane region" description="Helical" evidence="6">
    <location>
        <begin position="91"/>
        <end position="113"/>
    </location>
</feature>
<dbReference type="EMBL" id="ABDC03001270">
    <property type="status" value="NOT_ANNOTATED_CDS"/>
    <property type="molecule type" value="Genomic_DNA"/>
</dbReference>